<feature type="region of interest" description="Disordered" evidence="3">
    <location>
        <begin position="89"/>
        <end position="119"/>
    </location>
</feature>
<dbReference type="InterPro" id="IPR010625">
    <property type="entry name" value="CHCH"/>
</dbReference>
<dbReference type="PANTHER" id="PTHR13523:SF2">
    <property type="entry name" value="COILED-COIL-HELIX-COILED-COIL-HELIX DOMAIN CONTAINING 2, ISOFORM A-RELATED"/>
    <property type="match status" value="1"/>
</dbReference>
<gene>
    <name evidence="5" type="ORF">BZG36_04522</name>
</gene>
<reference evidence="5 6" key="1">
    <citation type="journal article" date="2017" name="Mycologia">
        <title>Bifiguratus adelaidae, gen. et sp. nov., a new member of Mucoromycotina in endophytic and soil-dwelling habitats.</title>
        <authorList>
            <person name="Torres-Cruz T.J."/>
            <person name="Billingsley Tobias T.L."/>
            <person name="Almatruk M."/>
            <person name="Hesse C."/>
            <person name="Kuske C.R."/>
            <person name="Desiro A."/>
            <person name="Benucci G.M."/>
            <person name="Bonito G."/>
            <person name="Stajich J.E."/>
            <person name="Dunlap C."/>
            <person name="Arnold A.E."/>
            <person name="Porras-Alfaro A."/>
        </authorList>
    </citation>
    <scope>NUCLEOTIDE SEQUENCE [LARGE SCALE GENOMIC DNA]</scope>
    <source>
        <strain evidence="5 6">AZ0501</strain>
    </source>
</reference>
<evidence type="ECO:0000259" key="4">
    <source>
        <dbReference type="Pfam" id="PF06747"/>
    </source>
</evidence>
<dbReference type="PANTHER" id="PTHR13523">
    <property type="entry name" value="COILED-COIL-HELIX-COILED-COIL-HELIX DOMAIN CONTAINING 2/NUR77"/>
    <property type="match status" value="1"/>
</dbReference>
<dbReference type="Pfam" id="PF06747">
    <property type="entry name" value="CHCH"/>
    <property type="match status" value="1"/>
</dbReference>
<dbReference type="InterPro" id="IPR019269">
    <property type="entry name" value="BLOC1_su2"/>
</dbReference>
<dbReference type="OrthoDB" id="1106148at2759"/>
<dbReference type="SUPFAM" id="SSF47072">
    <property type="entry name" value="Cysteine alpha-hairpin motif"/>
    <property type="match status" value="1"/>
</dbReference>
<dbReference type="InterPro" id="IPR009069">
    <property type="entry name" value="Cys_alpha_HP_mot_SF"/>
</dbReference>
<keyword evidence="2" id="KW-1015">Disulfide bond</keyword>
<evidence type="ECO:0000256" key="1">
    <source>
        <dbReference type="ARBA" id="ARBA00008468"/>
    </source>
</evidence>
<dbReference type="GO" id="GO:0005739">
    <property type="term" value="C:mitochondrion"/>
    <property type="evidence" value="ECO:0007669"/>
    <property type="project" value="TreeGrafter"/>
</dbReference>
<protein>
    <recommendedName>
        <fullName evidence="4">CHCH domain-containing protein</fullName>
    </recommendedName>
</protein>
<dbReference type="EMBL" id="MVBO01000113">
    <property type="protein sequence ID" value="OZJ02973.1"/>
    <property type="molecule type" value="Genomic_DNA"/>
</dbReference>
<dbReference type="GO" id="GO:0005634">
    <property type="term" value="C:nucleus"/>
    <property type="evidence" value="ECO:0007669"/>
    <property type="project" value="TreeGrafter"/>
</dbReference>
<feature type="compositionally biased region" description="Low complexity" evidence="3">
    <location>
        <begin position="159"/>
        <end position="170"/>
    </location>
</feature>
<dbReference type="InterPro" id="IPR055304">
    <property type="entry name" value="CHCHD2/10-like"/>
</dbReference>
<feature type="domain" description="CHCH" evidence="4">
    <location>
        <begin position="190"/>
        <end position="223"/>
    </location>
</feature>
<feature type="compositionally biased region" description="Polar residues" evidence="3">
    <location>
        <begin position="98"/>
        <end position="112"/>
    </location>
</feature>
<dbReference type="Proteomes" id="UP000242875">
    <property type="component" value="Unassembled WGS sequence"/>
</dbReference>
<comment type="similarity">
    <text evidence="1">Belongs to the BLOC1S2 family.</text>
</comment>
<evidence type="ECO:0000256" key="3">
    <source>
        <dbReference type="SAM" id="MobiDB-lite"/>
    </source>
</evidence>
<dbReference type="GO" id="GO:0007005">
    <property type="term" value="P:mitochondrion organization"/>
    <property type="evidence" value="ECO:0007669"/>
    <property type="project" value="InterPro"/>
</dbReference>
<keyword evidence="6" id="KW-1185">Reference proteome</keyword>
<organism evidence="5 6">
    <name type="scientific">Bifiguratus adelaidae</name>
    <dbReference type="NCBI Taxonomy" id="1938954"/>
    <lineage>
        <taxon>Eukaryota</taxon>
        <taxon>Fungi</taxon>
        <taxon>Fungi incertae sedis</taxon>
        <taxon>Mucoromycota</taxon>
        <taxon>Mucoromycotina</taxon>
        <taxon>Endogonomycetes</taxon>
        <taxon>Endogonales</taxon>
        <taxon>Endogonales incertae sedis</taxon>
        <taxon>Bifiguratus</taxon>
    </lineage>
</organism>
<name>A0A261XX77_9FUNG</name>
<sequence>MDAVDLWRKVAENEVEGAKSEYEFMEKVNHLTRQRYVELTERVQDVLADMSKHQVEYGTFETYVKDIDGVCQRVEEVSLLAKELDNYSRYLAPPPQHPQQGLSTQQQPTSMAQHAPQPQQPGMFAQMASTAAGVAVGSTIGHTIGHGITSMFGGSGSSQPAEPQPQQYAQEYQQPQYVQPVQQQQQVNPCEKDFKAFTECLEANSNDIGSCQWYLDNLKACQAMASQY</sequence>
<accession>A0A261XX77</accession>
<evidence type="ECO:0000313" key="5">
    <source>
        <dbReference type="EMBL" id="OZJ02973.1"/>
    </source>
</evidence>
<feature type="region of interest" description="Disordered" evidence="3">
    <location>
        <begin position="147"/>
        <end position="170"/>
    </location>
</feature>
<evidence type="ECO:0000256" key="2">
    <source>
        <dbReference type="ARBA" id="ARBA00023157"/>
    </source>
</evidence>
<comment type="caution">
    <text evidence="5">The sequence shown here is derived from an EMBL/GenBank/DDBJ whole genome shotgun (WGS) entry which is preliminary data.</text>
</comment>
<dbReference type="AlphaFoldDB" id="A0A261XX77"/>
<evidence type="ECO:0000313" key="6">
    <source>
        <dbReference type="Proteomes" id="UP000242875"/>
    </source>
</evidence>
<proteinExistence type="inferred from homology"/>
<dbReference type="Pfam" id="PF10046">
    <property type="entry name" value="BLOC1_2"/>
    <property type="match status" value="1"/>
</dbReference>